<proteinExistence type="predicted"/>
<dbReference type="Gene3D" id="2.60.120.10">
    <property type="entry name" value="Jelly Rolls"/>
    <property type="match status" value="1"/>
</dbReference>
<reference evidence="3" key="1">
    <citation type="journal article" date="2019" name="Int. J. Syst. Evol. Microbiol.">
        <title>The Global Catalogue of Microorganisms (GCM) 10K type strain sequencing project: providing services to taxonomists for standard genome sequencing and annotation.</title>
        <authorList>
            <consortium name="The Broad Institute Genomics Platform"/>
            <consortium name="The Broad Institute Genome Sequencing Center for Infectious Disease"/>
            <person name="Wu L."/>
            <person name="Ma J."/>
        </authorList>
    </citation>
    <scope>NUCLEOTIDE SEQUENCE [LARGE SCALE GENOMIC DNA]</scope>
    <source>
        <strain evidence="3">JCM 18304</strain>
    </source>
</reference>
<name>A0ABP9RS72_9ACTN</name>
<comment type="caution">
    <text evidence="2">The sequence shown here is derived from an EMBL/GenBank/DDBJ whole genome shotgun (WGS) entry which is preliminary data.</text>
</comment>
<dbReference type="InterPro" id="IPR036663">
    <property type="entry name" value="Fumarylacetoacetase_C_sf"/>
</dbReference>
<keyword evidence="3" id="KW-1185">Reference proteome</keyword>
<evidence type="ECO:0000313" key="2">
    <source>
        <dbReference type="EMBL" id="GAA5185270.1"/>
    </source>
</evidence>
<dbReference type="Pfam" id="PF12973">
    <property type="entry name" value="Cupin_7"/>
    <property type="match status" value="1"/>
</dbReference>
<accession>A0ABP9RS72</accession>
<sequence length="338" mass="36648">MSFQFRVASTDRSLSVPVRRVLVAGFTGRDSSGVQAHIDELRELGVPVPDRVPILMPLPAELLTTGDGIEVGGDFTSGEVEAVIVVQEGRRWLTVGSDHTDRELERHSISGSKAACPKIVADTVIPLDGVPDLDAIELASWADGEPYQRGTLAEILPFAEIEELLHREGILLTDGDVLFTGSLPVTGGPLRPAQTFRAALRDPATGAEAELRYQVRRASRPSLAKPELEFTPVDAVEWTPTHPPVSGQTERILARYGDTSIATRMLRFLPGTDTSALGPLTHDFWEEVYILSGSLHDLRLGQTFEAGTYACRPPGMPHGPWVAPEGCVTFEVRYPAVG</sequence>
<dbReference type="InterPro" id="IPR014710">
    <property type="entry name" value="RmlC-like_jellyroll"/>
</dbReference>
<protein>
    <recommendedName>
        <fullName evidence="1">ChrR-like cupin domain-containing protein</fullName>
    </recommendedName>
</protein>
<dbReference type="InterPro" id="IPR025979">
    <property type="entry name" value="ChrR-like_cupin_dom"/>
</dbReference>
<gene>
    <name evidence="2" type="ORF">GCM10023322_28740</name>
</gene>
<evidence type="ECO:0000313" key="3">
    <source>
        <dbReference type="Proteomes" id="UP001501570"/>
    </source>
</evidence>
<dbReference type="InterPro" id="IPR011051">
    <property type="entry name" value="RmlC_Cupin_sf"/>
</dbReference>
<dbReference type="RefSeq" id="WP_345629781.1">
    <property type="nucleotide sequence ID" value="NZ_BAABJQ010000007.1"/>
</dbReference>
<dbReference type="Proteomes" id="UP001501570">
    <property type="component" value="Unassembled WGS sequence"/>
</dbReference>
<feature type="domain" description="ChrR-like cupin" evidence="1">
    <location>
        <begin position="232"/>
        <end position="330"/>
    </location>
</feature>
<evidence type="ECO:0000259" key="1">
    <source>
        <dbReference type="Pfam" id="PF12973"/>
    </source>
</evidence>
<dbReference type="Pfam" id="PF11010">
    <property type="entry name" value="DUF2848"/>
    <property type="match status" value="1"/>
</dbReference>
<dbReference type="Gene3D" id="3.90.850.10">
    <property type="entry name" value="Fumarylacetoacetase-like, C-terminal domain"/>
    <property type="match status" value="1"/>
</dbReference>
<dbReference type="SUPFAM" id="SSF56529">
    <property type="entry name" value="FAH"/>
    <property type="match status" value="1"/>
</dbReference>
<organism evidence="2 3">
    <name type="scientific">Rugosimonospora acidiphila</name>
    <dbReference type="NCBI Taxonomy" id="556531"/>
    <lineage>
        <taxon>Bacteria</taxon>
        <taxon>Bacillati</taxon>
        <taxon>Actinomycetota</taxon>
        <taxon>Actinomycetes</taxon>
        <taxon>Micromonosporales</taxon>
        <taxon>Micromonosporaceae</taxon>
        <taxon>Rugosimonospora</taxon>
    </lineage>
</organism>
<dbReference type="EMBL" id="BAABJQ010000007">
    <property type="protein sequence ID" value="GAA5185270.1"/>
    <property type="molecule type" value="Genomic_DNA"/>
</dbReference>
<dbReference type="SUPFAM" id="SSF51182">
    <property type="entry name" value="RmlC-like cupins"/>
    <property type="match status" value="1"/>
</dbReference>
<dbReference type="InterPro" id="IPR021269">
    <property type="entry name" value="DUF2848"/>
</dbReference>